<comment type="similarity">
    <text evidence="13">Belongs to the LpxK family.</text>
</comment>
<proteinExistence type="inferred from homology"/>
<gene>
    <name evidence="13" type="primary">lpxK</name>
    <name evidence="14" type="ORF">DFR48_103389</name>
</gene>
<dbReference type="SUPFAM" id="SSF52540">
    <property type="entry name" value="P-loop containing nucleoside triphosphate hydrolases"/>
    <property type="match status" value="1"/>
</dbReference>
<organism evidence="14 15">
    <name type="scientific">Ciceribacter lividus</name>
    <dbReference type="NCBI Taxonomy" id="1197950"/>
    <lineage>
        <taxon>Bacteria</taxon>
        <taxon>Pseudomonadati</taxon>
        <taxon>Pseudomonadota</taxon>
        <taxon>Alphaproteobacteria</taxon>
        <taxon>Hyphomicrobiales</taxon>
        <taxon>Rhizobiaceae</taxon>
        <taxon>Ciceribacter</taxon>
    </lineage>
</organism>
<evidence type="ECO:0000256" key="8">
    <source>
        <dbReference type="ARBA" id="ARBA00022741"/>
    </source>
</evidence>
<evidence type="ECO:0000256" key="5">
    <source>
        <dbReference type="ARBA" id="ARBA00022516"/>
    </source>
</evidence>
<accession>A0A6I7HT20</accession>
<evidence type="ECO:0000256" key="10">
    <source>
        <dbReference type="ARBA" id="ARBA00022840"/>
    </source>
</evidence>
<dbReference type="GO" id="GO:0005524">
    <property type="term" value="F:ATP binding"/>
    <property type="evidence" value="ECO:0007669"/>
    <property type="project" value="UniProtKB-UniRule"/>
</dbReference>
<evidence type="ECO:0000256" key="2">
    <source>
        <dbReference type="ARBA" id="ARBA00004870"/>
    </source>
</evidence>
<dbReference type="EMBL" id="QPIX01000003">
    <property type="protein sequence ID" value="RCW27425.1"/>
    <property type="molecule type" value="Genomic_DNA"/>
</dbReference>
<dbReference type="GO" id="GO:0005886">
    <property type="term" value="C:plasma membrane"/>
    <property type="evidence" value="ECO:0007669"/>
    <property type="project" value="TreeGrafter"/>
</dbReference>
<dbReference type="Pfam" id="PF02606">
    <property type="entry name" value="LpxK"/>
    <property type="match status" value="1"/>
</dbReference>
<keyword evidence="8 13" id="KW-0547">Nucleotide-binding</keyword>
<evidence type="ECO:0000256" key="1">
    <source>
        <dbReference type="ARBA" id="ARBA00002274"/>
    </source>
</evidence>
<dbReference type="PANTHER" id="PTHR42724:SF1">
    <property type="entry name" value="TETRAACYLDISACCHARIDE 4'-KINASE, MITOCHONDRIAL-RELATED"/>
    <property type="match status" value="1"/>
</dbReference>
<keyword evidence="9 13" id="KW-0418">Kinase</keyword>
<dbReference type="GO" id="GO:0009244">
    <property type="term" value="P:lipopolysaccharide core region biosynthetic process"/>
    <property type="evidence" value="ECO:0007669"/>
    <property type="project" value="TreeGrafter"/>
</dbReference>
<dbReference type="GO" id="GO:0009029">
    <property type="term" value="F:lipid-A 4'-kinase activity"/>
    <property type="evidence" value="ECO:0007669"/>
    <property type="project" value="UniProtKB-UniRule"/>
</dbReference>
<feature type="binding site" evidence="13">
    <location>
        <begin position="54"/>
        <end position="61"/>
    </location>
    <ligand>
        <name>ATP</name>
        <dbReference type="ChEBI" id="CHEBI:30616"/>
    </ligand>
</feature>
<evidence type="ECO:0000256" key="7">
    <source>
        <dbReference type="ARBA" id="ARBA00022679"/>
    </source>
</evidence>
<evidence type="ECO:0000256" key="13">
    <source>
        <dbReference type="HAMAP-Rule" id="MF_00409"/>
    </source>
</evidence>
<evidence type="ECO:0000313" key="14">
    <source>
        <dbReference type="EMBL" id="RCW27425.1"/>
    </source>
</evidence>
<dbReference type="NCBIfam" id="TIGR00682">
    <property type="entry name" value="lpxK"/>
    <property type="match status" value="1"/>
</dbReference>
<evidence type="ECO:0000256" key="9">
    <source>
        <dbReference type="ARBA" id="ARBA00022777"/>
    </source>
</evidence>
<dbReference type="Proteomes" id="UP000252582">
    <property type="component" value="Unassembled WGS sequence"/>
</dbReference>
<reference evidence="14 15" key="1">
    <citation type="submission" date="2018-07" db="EMBL/GenBank/DDBJ databases">
        <title>Genomic Encyclopedia of Type Strains, Phase IV (KMG-IV): sequencing the most valuable type-strain genomes for metagenomic binning, comparative biology and taxonomic classification.</title>
        <authorList>
            <person name="Goeker M."/>
        </authorList>
    </citation>
    <scope>NUCLEOTIDE SEQUENCE [LARGE SCALE GENOMIC DNA]</scope>
    <source>
        <strain evidence="14 15">DSM 25528</strain>
    </source>
</reference>
<dbReference type="HAMAP" id="MF_00409">
    <property type="entry name" value="LpxK"/>
    <property type="match status" value="1"/>
</dbReference>
<keyword evidence="15" id="KW-1185">Reference proteome</keyword>
<dbReference type="PANTHER" id="PTHR42724">
    <property type="entry name" value="TETRAACYLDISACCHARIDE 4'-KINASE"/>
    <property type="match status" value="1"/>
</dbReference>
<evidence type="ECO:0000256" key="11">
    <source>
        <dbReference type="ARBA" id="ARBA00023098"/>
    </source>
</evidence>
<keyword evidence="7 13" id="KW-0808">Transferase</keyword>
<dbReference type="RefSeq" id="WP_114362649.1">
    <property type="nucleotide sequence ID" value="NZ_QPIX01000003.1"/>
</dbReference>
<name>A0A6I7HT20_9HYPH</name>
<keyword evidence="11 13" id="KW-0443">Lipid metabolism</keyword>
<dbReference type="InterPro" id="IPR003758">
    <property type="entry name" value="LpxK"/>
</dbReference>
<evidence type="ECO:0000256" key="12">
    <source>
        <dbReference type="ARBA" id="ARBA00029757"/>
    </source>
</evidence>
<keyword evidence="5 13" id="KW-0444">Lipid biosynthesis</keyword>
<comment type="catalytic activity">
    <reaction evidence="13">
        <text>a lipid A disaccharide + ATP = a lipid IVA + ADP + H(+)</text>
        <dbReference type="Rhea" id="RHEA:67840"/>
        <dbReference type="ChEBI" id="CHEBI:15378"/>
        <dbReference type="ChEBI" id="CHEBI:30616"/>
        <dbReference type="ChEBI" id="CHEBI:176343"/>
        <dbReference type="ChEBI" id="CHEBI:176425"/>
        <dbReference type="ChEBI" id="CHEBI:456216"/>
        <dbReference type="EC" id="2.7.1.130"/>
    </reaction>
</comment>
<dbReference type="UniPathway" id="UPA00359">
    <property type="reaction ID" value="UER00482"/>
</dbReference>
<comment type="pathway">
    <text evidence="2 13">Glycolipid biosynthesis; lipid IV(A) biosynthesis; lipid IV(A) from (3R)-3-hydroxytetradecanoyl-[acyl-carrier-protein] and UDP-N-acetyl-alpha-D-glucosamine: step 6/6.</text>
</comment>
<keyword evidence="6 13" id="KW-0441">Lipid A biosynthesis</keyword>
<dbReference type="InterPro" id="IPR027417">
    <property type="entry name" value="P-loop_NTPase"/>
</dbReference>
<dbReference type="EC" id="2.7.1.130" evidence="3 13"/>
<keyword evidence="10 13" id="KW-0067">ATP-binding</keyword>
<comment type="caution">
    <text evidence="14">The sequence shown here is derived from an EMBL/GenBank/DDBJ whole genome shotgun (WGS) entry which is preliminary data.</text>
</comment>
<protein>
    <recommendedName>
        <fullName evidence="4 13">Tetraacyldisaccharide 4'-kinase</fullName>
        <ecNumber evidence="3 13">2.7.1.130</ecNumber>
    </recommendedName>
    <alternativeName>
        <fullName evidence="12 13">Lipid A 4'-kinase</fullName>
    </alternativeName>
</protein>
<dbReference type="AlphaFoldDB" id="A0A6I7HT20"/>
<evidence type="ECO:0000313" key="15">
    <source>
        <dbReference type="Proteomes" id="UP000252582"/>
    </source>
</evidence>
<evidence type="ECO:0000256" key="4">
    <source>
        <dbReference type="ARBA" id="ARBA00016436"/>
    </source>
</evidence>
<sequence length="347" mass="37584">MVSEAPPFWWTKPDWRAWALSPFSFLYGQIAGRRMANGKRLSSPVPVICVGNFTVGGAGKTPTVLALVRAARAQGLKPGILSRGYGGSLDVTTVVDPEHHRSTDVGDEPLLLARHALTVISRKRFAGARRLVDEGVDLIIMDDGFQSARLAVDFALIVIDSIRGIGNGHLVPGGPVRAPIRVQMRYVDGLLKVGNGTAADRLVRQAARAGKPIYVASLSPRGDAGISGKRVLAFAGIADPGKFFRTVEELGAEIVERRALPDHHHMGEDEIAELLDKAAASDLELVTTAKDFVRLRSGPGRAEELARRCKVVDVEMMFDDPNAPGKIIDRAIEVHRARRLKEGRYGV</sequence>
<dbReference type="GO" id="GO:0009245">
    <property type="term" value="P:lipid A biosynthetic process"/>
    <property type="evidence" value="ECO:0007669"/>
    <property type="project" value="UniProtKB-UniRule"/>
</dbReference>
<evidence type="ECO:0000256" key="3">
    <source>
        <dbReference type="ARBA" id="ARBA00012071"/>
    </source>
</evidence>
<comment type="function">
    <text evidence="1 13">Transfers the gamma-phosphate of ATP to the 4'-position of a tetraacyldisaccharide 1-phosphate intermediate (termed DS-1-P) to form tetraacyldisaccharide 1,4'-bis-phosphate (lipid IVA).</text>
</comment>
<evidence type="ECO:0000256" key="6">
    <source>
        <dbReference type="ARBA" id="ARBA00022556"/>
    </source>
</evidence>